<evidence type="ECO:0000256" key="9">
    <source>
        <dbReference type="ARBA" id="ARBA00023180"/>
    </source>
</evidence>
<keyword evidence="5" id="KW-0677">Repeat</keyword>
<dbReference type="Pfam" id="PF07714">
    <property type="entry name" value="PK_Tyr_Ser-Thr"/>
    <property type="match status" value="1"/>
</dbReference>
<dbReference type="InterPro" id="IPR011009">
    <property type="entry name" value="Kinase-like_dom_sf"/>
</dbReference>
<evidence type="ECO:0000256" key="3">
    <source>
        <dbReference type="ARBA" id="ARBA00022692"/>
    </source>
</evidence>
<feature type="domain" description="Protein kinase" evidence="13">
    <location>
        <begin position="525"/>
        <end position="812"/>
    </location>
</feature>
<dbReference type="InterPro" id="IPR000719">
    <property type="entry name" value="Prot_kinase_dom"/>
</dbReference>
<keyword evidence="8" id="KW-0675">Receptor</keyword>
<feature type="chain" id="PRO_5040250390" description="Protein kinase domain-containing protein" evidence="12">
    <location>
        <begin position="27"/>
        <end position="905"/>
    </location>
</feature>
<evidence type="ECO:0000256" key="5">
    <source>
        <dbReference type="ARBA" id="ARBA00022737"/>
    </source>
</evidence>
<dbReference type="GO" id="GO:0005524">
    <property type="term" value="F:ATP binding"/>
    <property type="evidence" value="ECO:0007669"/>
    <property type="project" value="InterPro"/>
</dbReference>
<dbReference type="Gene3D" id="1.10.510.10">
    <property type="entry name" value="Transferase(Phosphotransferase) domain 1"/>
    <property type="match status" value="1"/>
</dbReference>
<protein>
    <recommendedName>
        <fullName evidence="13">Protein kinase domain-containing protein</fullName>
    </recommendedName>
</protein>
<organism evidence="14 15">
    <name type="scientific">Turnera subulata</name>
    <dbReference type="NCBI Taxonomy" id="218843"/>
    <lineage>
        <taxon>Eukaryota</taxon>
        <taxon>Viridiplantae</taxon>
        <taxon>Streptophyta</taxon>
        <taxon>Embryophyta</taxon>
        <taxon>Tracheophyta</taxon>
        <taxon>Spermatophyta</taxon>
        <taxon>Magnoliopsida</taxon>
        <taxon>eudicotyledons</taxon>
        <taxon>Gunneridae</taxon>
        <taxon>Pentapetalae</taxon>
        <taxon>rosids</taxon>
        <taxon>fabids</taxon>
        <taxon>Malpighiales</taxon>
        <taxon>Passifloraceae</taxon>
        <taxon>Turnera</taxon>
    </lineage>
</organism>
<feature type="transmembrane region" description="Helical" evidence="11">
    <location>
        <begin position="445"/>
        <end position="471"/>
    </location>
</feature>
<dbReference type="Pfam" id="PF13855">
    <property type="entry name" value="LRR_8"/>
    <property type="match status" value="2"/>
</dbReference>
<evidence type="ECO:0000256" key="10">
    <source>
        <dbReference type="SAM" id="MobiDB-lite"/>
    </source>
</evidence>
<comment type="subcellular location">
    <subcellularLocation>
        <location evidence="1">Membrane</location>
        <topology evidence="1">Single-pass type I membrane protein</topology>
    </subcellularLocation>
</comment>
<dbReference type="SMART" id="SM00369">
    <property type="entry name" value="LRR_TYP"/>
    <property type="match status" value="5"/>
</dbReference>
<dbReference type="InterPro" id="IPR001245">
    <property type="entry name" value="Ser-Thr/Tyr_kinase_cat_dom"/>
</dbReference>
<keyword evidence="7 11" id="KW-0472">Membrane</keyword>
<dbReference type="EMBL" id="JAKUCV010005092">
    <property type="protein sequence ID" value="KAJ4832727.1"/>
    <property type="molecule type" value="Genomic_DNA"/>
</dbReference>
<evidence type="ECO:0000256" key="8">
    <source>
        <dbReference type="ARBA" id="ARBA00023170"/>
    </source>
</evidence>
<dbReference type="PROSITE" id="PS50011">
    <property type="entry name" value="PROTEIN_KINASE_DOM"/>
    <property type="match status" value="1"/>
</dbReference>
<name>A0A9Q0J972_9ROSI</name>
<evidence type="ECO:0000256" key="4">
    <source>
        <dbReference type="ARBA" id="ARBA00022729"/>
    </source>
</evidence>
<dbReference type="Gene3D" id="3.80.10.10">
    <property type="entry name" value="Ribonuclease Inhibitor"/>
    <property type="match status" value="3"/>
</dbReference>
<accession>A0A9Q0J972</accession>
<feature type="region of interest" description="Disordered" evidence="10">
    <location>
        <begin position="848"/>
        <end position="881"/>
    </location>
</feature>
<sequence>MEEAKRLVLLLLQVLIVLVGIQCSVAGQSSLNSGAERIALLDLRSSLGIRSRDWPIKSEPCRDWVGIQCKNGRVTGINVSGFRRTRSGRLNPGFSIDSLSNFTFLESFNASGFALPGSIPYWVGLRLGSLQVLDLRSSSVSGPIPDSLGNLARLSALYLGNNKLVGNVPDSLGRLVQLSVLDLSSNLLTGLIPDDFALLTNLSRLDLSENYLAGLIPPSLGNFSRLQCLNLSDNSFTGSIPVELGNISQLVELSLTKNALSGSLPVELKGLRNLQRMEVGDNELEGRLPDGLFSRLNQLKVVVLSGNKFDGALPGALWSLPNLQILDVSGNNFTGEVSSSVGSNNHASSSFFNLSNNQFYGTLTSSFRNSTSIDLSGNYIQGKVPDGSPNSVMLELNCLQDVSNQRSSGDCRWFYDARGLTFDNFGVQGPTQPPQTESVSKKSKIWIYILVGILGGIGFITIWILMIFLVLRKCNRTIGNQRGGANVGPVPEGDSSAVPKDSTSSASVTGEPFKYEQLLSITGRFNETNLIKHGHSGDLFRGIMEGGITVVIKKVNVHSLKRESYEVELELFRKCSHTRLVPLLGHCLENENDKLLVYKYMPNGNLADSLHRVTNSEDDGLTSLDWITRLKIAIGAAEGLAYLHHECNPPLVHRDVQASSILLDDQFEVRLGSLSEVRVQEGDSHQNVVTRFLRKTKSFGSEPSTSGSSTTTCSYDVYCFGKVLLELVTGKLGISKSDDAVTKEWLENTLASISIYDKELVSKIIDPSLIVDEDLLEEVWAMAIVARSCLNPKPSKRPPMKYILKALENPLKVVREDSYSSGRLRTTSSRRSWSAAVFGSWRHSSENASAFGQTNRDGTGGLKLPGRVGSHGSGRIDHSSSNKRMCNEIFPEPLEMEDMEEEGEH</sequence>
<feature type="region of interest" description="Disordered" evidence="10">
    <location>
        <begin position="482"/>
        <end position="508"/>
    </location>
</feature>
<dbReference type="PRINTS" id="PR00019">
    <property type="entry name" value="LEURICHRPT"/>
</dbReference>
<dbReference type="PANTHER" id="PTHR27000:SF775">
    <property type="entry name" value="PLANT INTRACELLULAR RAS-GROUP-RELATED LRR PROTEIN 3"/>
    <property type="match status" value="1"/>
</dbReference>
<reference evidence="14" key="2">
    <citation type="journal article" date="2023" name="Plants (Basel)">
        <title>Annotation of the Turnera subulata (Passifloraceae) Draft Genome Reveals the S-Locus Evolved after the Divergence of Turneroideae from Passifloroideae in a Stepwise Manner.</title>
        <authorList>
            <person name="Henning P.M."/>
            <person name="Roalson E.H."/>
            <person name="Mir W."/>
            <person name="McCubbin A.G."/>
            <person name="Shore J.S."/>
        </authorList>
    </citation>
    <scope>NUCLEOTIDE SEQUENCE</scope>
    <source>
        <strain evidence="14">F60SS</strain>
    </source>
</reference>
<keyword evidence="9" id="KW-0325">Glycoprotein</keyword>
<dbReference type="GO" id="GO:0016020">
    <property type="term" value="C:membrane"/>
    <property type="evidence" value="ECO:0007669"/>
    <property type="project" value="UniProtKB-SubCell"/>
</dbReference>
<evidence type="ECO:0000256" key="12">
    <source>
        <dbReference type="SAM" id="SignalP"/>
    </source>
</evidence>
<keyword evidence="15" id="KW-1185">Reference proteome</keyword>
<evidence type="ECO:0000256" key="7">
    <source>
        <dbReference type="ARBA" id="ARBA00023136"/>
    </source>
</evidence>
<dbReference type="OrthoDB" id="676979at2759"/>
<dbReference type="InterPro" id="IPR003591">
    <property type="entry name" value="Leu-rich_rpt_typical-subtyp"/>
</dbReference>
<dbReference type="GO" id="GO:0004672">
    <property type="term" value="F:protein kinase activity"/>
    <property type="evidence" value="ECO:0007669"/>
    <property type="project" value="InterPro"/>
</dbReference>
<evidence type="ECO:0000256" key="1">
    <source>
        <dbReference type="ARBA" id="ARBA00004479"/>
    </source>
</evidence>
<dbReference type="InterPro" id="IPR032675">
    <property type="entry name" value="LRR_dom_sf"/>
</dbReference>
<evidence type="ECO:0000259" key="13">
    <source>
        <dbReference type="PROSITE" id="PS50011"/>
    </source>
</evidence>
<evidence type="ECO:0000256" key="2">
    <source>
        <dbReference type="ARBA" id="ARBA00022614"/>
    </source>
</evidence>
<dbReference type="FunFam" id="3.80.10.10:FF:000041">
    <property type="entry name" value="LRR receptor-like serine/threonine-protein kinase ERECTA"/>
    <property type="match status" value="2"/>
</dbReference>
<evidence type="ECO:0000313" key="14">
    <source>
        <dbReference type="EMBL" id="KAJ4832727.1"/>
    </source>
</evidence>
<feature type="signal peptide" evidence="12">
    <location>
        <begin position="1"/>
        <end position="26"/>
    </location>
</feature>
<evidence type="ECO:0000256" key="6">
    <source>
        <dbReference type="ARBA" id="ARBA00022989"/>
    </source>
</evidence>
<dbReference type="Proteomes" id="UP001141552">
    <property type="component" value="Unassembled WGS sequence"/>
</dbReference>
<dbReference type="SUPFAM" id="SSF52058">
    <property type="entry name" value="L domain-like"/>
    <property type="match status" value="1"/>
</dbReference>
<dbReference type="FunFam" id="3.30.200.20:FF:000433">
    <property type="entry name" value="Predicted protein"/>
    <property type="match status" value="1"/>
</dbReference>
<reference evidence="14" key="1">
    <citation type="submission" date="2022-02" db="EMBL/GenBank/DDBJ databases">
        <authorList>
            <person name="Henning P.M."/>
            <person name="McCubbin A.G."/>
            <person name="Shore J.S."/>
        </authorList>
    </citation>
    <scope>NUCLEOTIDE SEQUENCE</scope>
    <source>
        <strain evidence="14">F60SS</strain>
        <tissue evidence="14">Leaves</tissue>
    </source>
</reference>
<dbReference type="PANTHER" id="PTHR27000">
    <property type="entry name" value="LEUCINE-RICH REPEAT RECEPTOR-LIKE PROTEIN KINASE FAMILY PROTEIN-RELATED"/>
    <property type="match status" value="1"/>
</dbReference>
<dbReference type="AlphaFoldDB" id="A0A9Q0J972"/>
<feature type="compositionally biased region" description="Polar residues" evidence="10">
    <location>
        <begin position="848"/>
        <end position="857"/>
    </location>
</feature>
<comment type="caution">
    <text evidence="14">The sequence shown here is derived from an EMBL/GenBank/DDBJ whole genome shotgun (WGS) entry which is preliminary data.</text>
</comment>
<keyword evidence="2" id="KW-0433">Leucine-rich repeat</keyword>
<dbReference type="Gene3D" id="3.30.200.20">
    <property type="entry name" value="Phosphorylase Kinase, domain 1"/>
    <property type="match status" value="1"/>
</dbReference>
<dbReference type="InterPro" id="IPR001611">
    <property type="entry name" value="Leu-rich_rpt"/>
</dbReference>
<keyword evidence="3 11" id="KW-0812">Transmembrane</keyword>
<evidence type="ECO:0000256" key="11">
    <source>
        <dbReference type="SAM" id="Phobius"/>
    </source>
</evidence>
<dbReference type="SUPFAM" id="SSF56112">
    <property type="entry name" value="Protein kinase-like (PK-like)"/>
    <property type="match status" value="1"/>
</dbReference>
<proteinExistence type="predicted"/>
<evidence type="ECO:0000313" key="15">
    <source>
        <dbReference type="Proteomes" id="UP001141552"/>
    </source>
</evidence>
<gene>
    <name evidence="14" type="ORF">Tsubulata_022477</name>
</gene>
<keyword evidence="6 11" id="KW-1133">Transmembrane helix</keyword>
<dbReference type="FunFam" id="1.10.510.10:FF:000448">
    <property type="entry name" value="Putative LRR receptor-like serine/threonine-protein kinase"/>
    <property type="match status" value="1"/>
</dbReference>
<dbReference type="Pfam" id="PF00560">
    <property type="entry name" value="LRR_1"/>
    <property type="match status" value="2"/>
</dbReference>
<keyword evidence="4 12" id="KW-0732">Signal</keyword>